<accession>A0AAD5MB83</accession>
<dbReference type="EMBL" id="JAHQIW010001573">
    <property type="protein sequence ID" value="KAJ1352968.1"/>
    <property type="molecule type" value="Genomic_DNA"/>
</dbReference>
<evidence type="ECO:0000313" key="2">
    <source>
        <dbReference type="Proteomes" id="UP001196413"/>
    </source>
</evidence>
<organism evidence="1 2">
    <name type="scientific">Parelaphostrongylus tenuis</name>
    <name type="common">Meningeal worm</name>
    <dbReference type="NCBI Taxonomy" id="148309"/>
    <lineage>
        <taxon>Eukaryota</taxon>
        <taxon>Metazoa</taxon>
        <taxon>Ecdysozoa</taxon>
        <taxon>Nematoda</taxon>
        <taxon>Chromadorea</taxon>
        <taxon>Rhabditida</taxon>
        <taxon>Rhabditina</taxon>
        <taxon>Rhabditomorpha</taxon>
        <taxon>Strongyloidea</taxon>
        <taxon>Metastrongylidae</taxon>
        <taxon>Parelaphostrongylus</taxon>
    </lineage>
</organism>
<feature type="non-terminal residue" evidence="1">
    <location>
        <position position="62"/>
    </location>
</feature>
<name>A0AAD5MB83_PARTN</name>
<gene>
    <name evidence="1" type="ORF">KIN20_009504</name>
</gene>
<evidence type="ECO:0000313" key="1">
    <source>
        <dbReference type="EMBL" id="KAJ1352968.1"/>
    </source>
</evidence>
<protein>
    <submittedName>
        <fullName evidence="1">Uncharacterized protein</fullName>
    </submittedName>
</protein>
<proteinExistence type="predicted"/>
<sequence>ILRRSASLMKKRLETIRVKQRKSDLLAFLIMEFDNHFSYDRGMPPHSLPISFTAVRIMEHIS</sequence>
<dbReference type="AlphaFoldDB" id="A0AAD5MB83"/>
<comment type="caution">
    <text evidence="1">The sequence shown here is derived from an EMBL/GenBank/DDBJ whole genome shotgun (WGS) entry which is preliminary data.</text>
</comment>
<keyword evidence="2" id="KW-1185">Reference proteome</keyword>
<reference evidence="1" key="1">
    <citation type="submission" date="2021-06" db="EMBL/GenBank/DDBJ databases">
        <title>Parelaphostrongylus tenuis whole genome reference sequence.</title>
        <authorList>
            <person name="Garwood T.J."/>
            <person name="Larsen P.A."/>
            <person name="Fountain-Jones N.M."/>
            <person name="Garbe J.R."/>
            <person name="Macchietto M.G."/>
            <person name="Kania S.A."/>
            <person name="Gerhold R.W."/>
            <person name="Richards J.E."/>
            <person name="Wolf T.M."/>
        </authorList>
    </citation>
    <scope>NUCLEOTIDE SEQUENCE</scope>
    <source>
        <strain evidence="1">MNPRO001-30</strain>
        <tissue evidence="1">Meninges</tissue>
    </source>
</reference>
<dbReference type="Proteomes" id="UP001196413">
    <property type="component" value="Unassembled WGS sequence"/>
</dbReference>